<reference evidence="1" key="1">
    <citation type="journal article" date="2022" name="Int. J. Mol. Sci.">
        <title>Draft Genome of Tanacetum Coccineum: Genomic Comparison of Closely Related Tanacetum-Family Plants.</title>
        <authorList>
            <person name="Yamashiro T."/>
            <person name="Shiraishi A."/>
            <person name="Nakayama K."/>
            <person name="Satake H."/>
        </authorList>
    </citation>
    <scope>NUCLEOTIDE SEQUENCE</scope>
</reference>
<evidence type="ECO:0000313" key="1">
    <source>
        <dbReference type="EMBL" id="GJT18699.1"/>
    </source>
</evidence>
<accession>A0ABQ5C0R8</accession>
<protein>
    <submittedName>
        <fullName evidence="1">Uncharacterized protein</fullName>
    </submittedName>
</protein>
<reference evidence="1" key="2">
    <citation type="submission" date="2022-01" db="EMBL/GenBank/DDBJ databases">
        <authorList>
            <person name="Yamashiro T."/>
            <person name="Shiraishi A."/>
            <person name="Satake H."/>
            <person name="Nakayama K."/>
        </authorList>
    </citation>
    <scope>NUCLEOTIDE SEQUENCE</scope>
</reference>
<keyword evidence="2" id="KW-1185">Reference proteome</keyword>
<organism evidence="1 2">
    <name type="scientific">Tanacetum coccineum</name>
    <dbReference type="NCBI Taxonomy" id="301880"/>
    <lineage>
        <taxon>Eukaryota</taxon>
        <taxon>Viridiplantae</taxon>
        <taxon>Streptophyta</taxon>
        <taxon>Embryophyta</taxon>
        <taxon>Tracheophyta</taxon>
        <taxon>Spermatophyta</taxon>
        <taxon>Magnoliopsida</taxon>
        <taxon>eudicotyledons</taxon>
        <taxon>Gunneridae</taxon>
        <taxon>Pentapetalae</taxon>
        <taxon>asterids</taxon>
        <taxon>campanulids</taxon>
        <taxon>Asterales</taxon>
        <taxon>Asteraceae</taxon>
        <taxon>Asteroideae</taxon>
        <taxon>Anthemideae</taxon>
        <taxon>Anthemidinae</taxon>
        <taxon>Tanacetum</taxon>
    </lineage>
</organism>
<dbReference type="EMBL" id="BQNB010013659">
    <property type="protein sequence ID" value="GJT18699.1"/>
    <property type="molecule type" value="Genomic_DNA"/>
</dbReference>
<evidence type="ECO:0000313" key="2">
    <source>
        <dbReference type="Proteomes" id="UP001151760"/>
    </source>
</evidence>
<dbReference type="Proteomes" id="UP001151760">
    <property type="component" value="Unassembled WGS sequence"/>
</dbReference>
<proteinExistence type="predicted"/>
<sequence length="131" mass="14929">MSNPTTESYDASPVKVEVPSELPTAILVNASLKKLKFYLAKFDSVVKRRTTPDALIKGEWGFEHTKVVFINEIIPFLKSLKDILNVFDKDLLNNITEVHTVFNQMEAVVQQCSVDKRCFEIAKKELILEND</sequence>
<gene>
    <name evidence="1" type="ORF">Tco_0877405</name>
</gene>
<name>A0ABQ5C0R8_9ASTR</name>
<comment type="caution">
    <text evidence="1">The sequence shown here is derived from an EMBL/GenBank/DDBJ whole genome shotgun (WGS) entry which is preliminary data.</text>
</comment>